<keyword evidence="3" id="KW-1185">Reference proteome</keyword>
<evidence type="ECO:0008006" key="4">
    <source>
        <dbReference type="Google" id="ProtNLM"/>
    </source>
</evidence>
<evidence type="ECO:0000256" key="1">
    <source>
        <dbReference type="SAM" id="MobiDB-lite"/>
    </source>
</evidence>
<protein>
    <recommendedName>
        <fullName evidence="4">DUF559 domain-containing protein</fullName>
    </recommendedName>
</protein>
<proteinExistence type="predicted"/>
<accession>A0ABW8ECD1</accession>
<evidence type="ECO:0000313" key="2">
    <source>
        <dbReference type="EMBL" id="MFJ2820884.1"/>
    </source>
</evidence>
<evidence type="ECO:0000313" key="3">
    <source>
        <dbReference type="Proteomes" id="UP001617351"/>
    </source>
</evidence>
<organism evidence="2 3">
    <name type="scientific">Streptomyces toxytricini</name>
    <name type="common">Actinomyces toxytricini</name>
    <dbReference type="NCBI Taxonomy" id="67369"/>
    <lineage>
        <taxon>Bacteria</taxon>
        <taxon>Bacillati</taxon>
        <taxon>Actinomycetota</taxon>
        <taxon>Actinomycetes</taxon>
        <taxon>Kitasatosporales</taxon>
        <taxon>Streptomycetaceae</taxon>
        <taxon>Streptomyces</taxon>
    </lineage>
</organism>
<dbReference type="RefSeq" id="WP_402378425.1">
    <property type="nucleotide sequence ID" value="NZ_JBIUYY010000002.1"/>
</dbReference>
<sequence>MITPHTRTPQPRSPVRPRRRPPAAPVPCFRRQLRLATRGQLVASGIPAGTIASRSRPGGPWQRLLPRVYLLQTGPPDHRQRALGAVLYAADPGSDPLSGDTAALTGGAALSLLGIPEAARTPADVLVRSPRRPAGTPEVRTLPTARWPAQTIMVAGVPSTRPVRAAADYAARATDPQQLRAVLARVVQSGWCHPQDLHAELRTARLLRHPQIRAAASELLAGIRSPAEAQARNALTAAGLPSPLWNARLYTADGAFLAAPDAYWPDEGVALEIDSAEYHYTRDAWQATLRRRLRLEAHGILVVSATPSMVRDTPAQVTAAIRTLLTLATTRPTPPTATLRGHHQLQLFDGREGGAAGRMTP</sequence>
<reference evidence="2 3" key="1">
    <citation type="submission" date="2024-10" db="EMBL/GenBank/DDBJ databases">
        <title>The Natural Products Discovery Center: Release of the First 8490 Sequenced Strains for Exploring Actinobacteria Biosynthetic Diversity.</title>
        <authorList>
            <person name="Kalkreuter E."/>
            <person name="Kautsar S.A."/>
            <person name="Yang D."/>
            <person name="Bader C.D."/>
            <person name="Teijaro C.N."/>
            <person name="Fluegel L."/>
            <person name="Davis C.M."/>
            <person name="Simpson J.R."/>
            <person name="Lauterbach L."/>
            <person name="Steele A.D."/>
            <person name="Gui C."/>
            <person name="Meng S."/>
            <person name="Li G."/>
            <person name="Viehrig K."/>
            <person name="Ye F."/>
            <person name="Su P."/>
            <person name="Kiefer A.F."/>
            <person name="Nichols A."/>
            <person name="Cepeda A.J."/>
            <person name="Yan W."/>
            <person name="Fan B."/>
            <person name="Jiang Y."/>
            <person name="Adhikari A."/>
            <person name="Zheng C.-J."/>
            <person name="Schuster L."/>
            <person name="Cowan T.M."/>
            <person name="Smanski M.J."/>
            <person name="Chevrette M.G."/>
            <person name="De Carvalho L.P.S."/>
            <person name="Shen B."/>
        </authorList>
    </citation>
    <scope>NUCLEOTIDE SEQUENCE [LARGE SCALE GENOMIC DNA]</scope>
    <source>
        <strain evidence="2 3">NPDC087220</strain>
    </source>
</reference>
<dbReference type="EMBL" id="JBIUYY010000002">
    <property type="protein sequence ID" value="MFJ2820884.1"/>
    <property type="molecule type" value="Genomic_DNA"/>
</dbReference>
<name>A0ABW8ECD1_STRT5</name>
<dbReference type="Proteomes" id="UP001617351">
    <property type="component" value="Unassembled WGS sequence"/>
</dbReference>
<gene>
    <name evidence="2" type="ORF">ACIO7M_07210</name>
</gene>
<comment type="caution">
    <text evidence="2">The sequence shown here is derived from an EMBL/GenBank/DDBJ whole genome shotgun (WGS) entry which is preliminary data.</text>
</comment>
<feature type="region of interest" description="Disordered" evidence="1">
    <location>
        <begin position="1"/>
        <end position="25"/>
    </location>
</feature>